<dbReference type="Proteomes" id="UP000218811">
    <property type="component" value="Unassembled WGS sequence"/>
</dbReference>
<evidence type="ECO:0000313" key="2">
    <source>
        <dbReference type="Proteomes" id="UP000218811"/>
    </source>
</evidence>
<name>A0A2H3J7G9_WOLCO</name>
<proteinExistence type="predicted"/>
<evidence type="ECO:0000313" key="1">
    <source>
        <dbReference type="EMBL" id="PCH38190.1"/>
    </source>
</evidence>
<accession>A0A2H3J7G9</accession>
<dbReference type="AlphaFoldDB" id="A0A2H3J7G9"/>
<dbReference type="STRING" id="742152.A0A2H3J7G9"/>
<dbReference type="OrthoDB" id="298344at2759"/>
<reference evidence="1 2" key="1">
    <citation type="journal article" date="2012" name="Science">
        <title>The Paleozoic origin of enzymatic lignin decomposition reconstructed from 31 fungal genomes.</title>
        <authorList>
            <person name="Floudas D."/>
            <person name="Binder M."/>
            <person name="Riley R."/>
            <person name="Barry K."/>
            <person name="Blanchette R.A."/>
            <person name="Henrissat B."/>
            <person name="Martinez A.T."/>
            <person name="Otillar R."/>
            <person name="Spatafora J.W."/>
            <person name="Yadav J.S."/>
            <person name="Aerts A."/>
            <person name="Benoit I."/>
            <person name="Boyd A."/>
            <person name="Carlson A."/>
            <person name="Copeland A."/>
            <person name="Coutinho P.M."/>
            <person name="de Vries R.P."/>
            <person name="Ferreira P."/>
            <person name="Findley K."/>
            <person name="Foster B."/>
            <person name="Gaskell J."/>
            <person name="Glotzer D."/>
            <person name="Gorecki P."/>
            <person name="Heitman J."/>
            <person name="Hesse C."/>
            <person name="Hori C."/>
            <person name="Igarashi K."/>
            <person name="Jurgens J.A."/>
            <person name="Kallen N."/>
            <person name="Kersten P."/>
            <person name="Kohler A."/>
            <person name="Kuees U."/>
            <person name="Kumar T.K.A."/>
            <person name="Kuo A."/>
            <person name="LaButti K."/>
            <person name="Larrondo L.F."/>
            <person name="Lindquist E."/>
            <person name="Ling A."/>
            <person name="Lombard V."/>
            <person name="Lucas S."/>
            <person name="Lundell T."/>
            <person name="Martin R."/>
            <person name="McLaughlin D.J."/>
            <person name="Morgenstern I."/>
            <person name="Morin E."/>
            <person name="Murat C."/>
            <person name="Nagy L.G."/>
            <person name="Nolan M."/>
            <person name="Ohm R.A."/>
            <person name="Patyshakuliyeva A."/>
            <person name="Rokas A."/>
            <person name="Ruiz-Duenas F.J."/>
            <person name="Sabat G."/>
            <person name="Salamov A."/>
            <person name="Samejima M."/>
            <person name="Schmutz J."/>
            <person name="Slot J.C."/>
            <person name="St John F."/>
            <person name="Stenlid J."/>
            <person name="Sun H."/>
            <person name="Sun S."/>
            <person name="Syed K."/>
            <person name="Tsang A."/>
            <person name="Wiebenga A."/>
            <person name="Young D."/>
            <person name="Pisabarro A."/>
            <person name="Eastwood D.C."/>
            <person name="Martin F."/>
            <person name="Cullen D."/>
            <person name="Grigoriev I.V."/>
            <person name="Hibbett D.S."/>
        </authorList>
    </citation>
    <scope>NUCLEOTIDE SEQUENCE [LARGE SCALE GENOMIC DNA]</scope>
    <source>
        <strain evidence="1 2">MD-104</strain>
    </source>
</reference>
<feature type="non-terminal residue" evidence="1">
    <location>
        <position position="84"/>
    </location>
</feature>
<protein>
    <submittedName>
        <fullName evidence="1">Uncharacterized protein</fullName>
    </submittedName>
</protein>
<dbReference type="EMBL" id="KB467942">
    <property type="protein sequence ID" value="PCH38190.1"/>
    <property type="molecule type" value="Genomic_DNA"/>
</dbReference>
<sequence length="84" mass="9441">MEEYTHKHSQLQHVLSAPSQAGWDISVADDTRLVLRPPSSAQSKKGKEKETNLDLCTMYCDFCGADLFQSFFECQKCIEPGAEI</sequence>
<organism evidence="1 2">
    <name type="scientific">Wolfiporia cocos (strain MD-104)</name>
    <name type="common">Brown rot fungus</name>
    <dbReference type="NCBI Taxonomy" id="742152"/>
    <lineage>
        <taxon>Eukaryota</taxon>
        <taxon>Fungi</taxon>
        <taxon>Dikarya</taxon>
        <taxon>Basidiomycota</taxon>
        <taxon>Agaricomycotina</taxon>
        <taxon>Agaricomycetes</taxon>
        <taxon>Polyporales</taxon>
        <taxon>Phaeolaceae</taxon>
        <taxon>Wolfiporia</taxon>
    </lineage>
</organism>
<gene>
    <name evidence="1" type="ORF">WOLCODRAFT_23144</name>
</gene>
<keyword evidence="2" id="KW-1185">Reference proteome</keyword>